<dbReference type="OrthoDB" id="3797138at2759"/>
<dbReference type="EMBL" id="ML977355">
    <property type="protein sequence ID" value="KAF2107281.1"/>
    <property type="molecule type" value="Genomic_DNA"/>
</dbReference>
<proteinExistence type="predicted"/>
<feature type="region of interest" description="Disordered" evidence="1">
    <location>
        <begin position="363"/>
        <end position="392"/>
    </location>
</feature>
<name>A0A6A5YM32_9PLEO</name>
<dbReference type="AlphaFoldDB" id="A0A6A5YM32"/>
<organism evidence="2 3">
    <name type="scientific">Lophiotrema nucula</name>
    <dbReference type="NCBI Taxonomy" id="690887"/>
    <lineage>
        <taxon>Eukaryota</taxon>
        <taxon>Fungi</taxon>
        <taxon>Dikarya</taxon>
        <taxon>Ascomycota</taxon>
        <taxon>Pezizomycotina</taxon>
        <taxon>Dothideomycetes</taxon>
        <taxon>Pleosporomycetidae</taxon>
        <taxon>Pleosporales</taxon>
        <taxon>Lophiotremataceae</taxon>
        <taxon>Lophiotrema</taxon>
    </lineage>
</organism>
<keyword evidence="3" id="KW-1185">Reference proteome</keyword>
<evidence type="ECO:0000313" key="3">
    <source>
        <dbReference type="Proteomes" id="UP000799770"/>
    </source>
</evidence>
<reference evidence="2" key="1">
    <citation type="journal article" date="2020" name="Stud. Mycol.">
        <title>101 Dothideomycetes genomes: a test case for predicting lifestyles and emergence of pathogens.</title>
        <authorList>
            <person name="Haridas S."/>
            <person name="Albert R."/>
            <person name="Binder M."/>
            <person name="Bloem J."/>
            <person name="Labutti K."/>
            <person name="Salamov A."/>
            <person name="Andreopoulos B."/>
            <person name="Baker S."/>
            <person name="Barry K."/>
            <person name="Bills G."/>
            <person name="Bluhm B."/>
            <person name="Cannon C."/>
            <person name="Castanera R."/>
            <person name="Culley D."/>
            <person name="Daum C."/>
            <person name="Ezra D."/>
            <person name="Gonzalez J."/>
            <person name="Henrissat B."/>
            <person name="Kuo A."/>
            <person name="Liang C."/>
            <person name="Lipzen A."/>
            <person name="Lutzoni F."/>
            <person name="Magnuson J."/>
            <person name="Mondo S."/>
            <person name="Nolan M."/>
            <person name="Ohm R."/>
            <person name="Pangilinan J."/>
            <person name="Park H.-J."/>
            <person name="Ramirez L."/>
            <person name="Alfaro M."/>
            <person name="Sun H."/>
            <person name="Tritt A."/>
            <person name="Yoshinaga Y."/>
            <person name="Zwiers L.-H."/>
            <person name="Turgeon B."/>
            <person name="Goodwin S."/>
            <person name="Spatafora J."/>
            <person name="Crous P."/>
            <person name="Grigoriev I."/>
        </authorList>
    </citation>
    <scope>NUCLEOTIDE SEQUENCE</scope>
    <source>
        <strain evidence="2">CBS 627.86</strain>
    </source>
</reference>
<evidence type="ECO:0000256" key="1">
    <source>
        <dbReference type="SAM" id="MobiDB-lite"/>
    </source>
</evidence>
<gene>
    <name evidence="2" type="ORF">BDV96DRAFT_589455</name>
</gene>
<evidence type="ECO:0000313" key="2">
    <source>
        <dbReference type="EMBL" id="KAF2107281.1"/>
    </source>
</evidence>
<accession>A0A6A5YM32</accession>
<dbReference type="Proteomes" id="UP000799770">
    <property type="component" value="Unassembled WGS sequence"/>
</dbReference>
<sequence length="392" mass="43229">MSLPKEKKVKQTPENEFFVFKKPMVAEGREQTLLGVAFENPRDGTLGRYTPQGPKDEGVVASSLSALGKGLATWTGGIIATRDEPAQATAGAAQQPQQQDRQFYASACKFPRDLVDGIYPNEPTIAVGVEACLKNVKEGSIQTKILDVIAMGLKIRTDELDTTIVPVVRRYSIEDPWGKIDGLLVNPDYRARVIQLFGFQKPGKKNILYVATNLVACGGLSYDRIKEAEQELHGDGKDPSGTVPAKIGGKVHRIKNSTLKGTYKSDVVIMMSYRRIRYEHVLPTTTGGWLLSIWKGHRQNSIDEQARAFDREDGSKDVFWIDDHEAKKGDVPAWIGDESPAVSVMEQSLWEEPKAILEDVSFPDEGDATAGAEESAVERLPEGFFDTSTDEE</sequence>
<protein>
    <submittedName>
        <fullName evidence="2">Uncharacterized protein</fullName>
    </submittedName>
</protein>